<dbReference type="InterPro" id="IPR043502">
    <property type="entry name" value="DNA/RNA_pol_sf"/>
</dbReference>
<dbReference type="InterPro" id="IPR041588">
    <property type="entry name" value="Integrase_H2C2"/>
</dbReference>
<evidence type="ECO:0000313" key="3">
    <source>
        <dbReference type="EMBL" id="WMV55219.1"/>
    </source>
</evidence>
<dbReference type="InterPro" id="IPR043128">
    <property type="entry name" value="Rev_trsase/Diguanyl_cyclase"/>
</dbReference>
<keyword evidence="4" id="KW-1185">Reference proteome</keyword>
<keyword evidence="1" id="KW-1133">Transmembrane helix</keyword>
<protein>
    <recommendedName>
        <fullName evidence="2">Integrase zinc-binding domain-containing protein</fullName>
    </recommendedName>
</protein>
<dbReference type="Proteomes" id="UP001234989">
    <property type="component" value="Chromosome 11"/>
</dbReference>
<dbReference type="InterPro" id="IPR053134">
    <property type="entry name" value="RNA-dir_DNA_polymerase"/>
</dbReference>
<dbReference type="CDD" id="cd01647">
    <property type="entry name" value="RT_LTR"/>
    <property type="match status" value="1"/>
</dbReference>
<keyword evidence="1" id="KW-0812">Transmembrane</keyword>
<evidence type="ECO:0000259" key="2">
    <source>
        <dbReference type="Pfam" id="PF17921"/>
    </source>
</evidence>
<feature type="domain" description="Integrase zinc-binding" evidence="2">
    <location>
        <begin position="108"/>
        <end position="144"/>
    </location>
</feature>
<dbReference type="Pfam" id="PF17921">
    <property type="entry name" value="Integrase_H2C2"/>
    <property type="match status" value="1"/>
</dbReference>
<accession>A0AAF1A085</accession>
<organism evidence="3 4">
    <name type="scientific">Solanum verrucosum</name>
    <dbReference type="NCBI Taxonomy" id="315347"/>
    <lineage>
        <taxon>Eukaryota</taxon>
        <taxon>Viridiplantae</taxon>
        <taxon>Streptophyta</taxon>
        <taxon>Embryophyta</taxon>
        <taxon>Tracheophyta</taxon>
        <taxon>Spermatophyta</taxon>
        <taxon>Magnoliopsida</taxon>
        <taxon>eudicotyledons</taxon>
        <taxon>Gunneridae</taxon>
        <taxon>Pentapetalae</taxon>
        <taxon>asterids</taxon>
        <taxon>lamiids</taxon>
        <taxon>Solanales</taxon>
        <taxon>Solanaceae</taxon>
        <taxon>Solanoideae</taxon>
        <taxon>Solaneae</taxon>
        <taxon>Solanum</taxon>
    </lineage>
</organism>
<proteinExistence type="predicted"/>
<dbReference type="Gene3D" id="3.30.70.270">
    <property type="match status" value="1"/>
</dbReference>
<dbReference type="SUPFAM" id="SSF53098">
    <property type="entry name" value="Ribonuclease H-like"/>
    <property type="match status" value="1"/>
</dbReference>
<dbReference type="SUPFAM" id="SSF56672">
    <property type="entry name" value="DNA/RNA polymerases"/>
    <property type="match status" value="1"/>
</dbReference>
<keyword evidence="1" id="KW-0472">Membrane</keyword>
<evidence type="ECO:0000313" key="4">
    <source>
        <dbReference type="Proteomes" id="UP001234989"/>
    </source>
</evidence>
<dbReference type="Gene3D" id="3.10.10.10">
    <property type="entry name" value="HIV Type 1 Reverse Transcriptase, subunit A, domain 1"/>
    <property type="match status" value="1"/>
</dbReference>
<feature type="transmembrane region" description="Helical" evidence="1">
    <location>
        <begin position="366"/>
        <end position="386"/>
    </location>
</feature>
<dbReference type="PANTHER" id="PTHR24559:SF444">
    <property type="entry name" value="REVERSE TRANSCRIPTASE DOMAIN-CONTAINING PROTEIN"/>
    <property type="match status" value="1"/>
</dbReference>
<dbReference type="InterPro" id="IPR036397">
    <property type="entry name" value="RNaseH_sf"/>
</dbReference>
<reference evidence="3" key="1">
    <citation type="submission" date="2023-08" db="EMBL/GenBank/DDBJ databases">
        <title>A de novo genome assembly of Solanum verrucosum Schlechtendal, a Mexican diploid species geographically isolated from the other diploid A-genome species in potato relatives.</title>
        <authorList>
            <person name="Hosaka K."/>
        </authorList>
    </citation>
    <scope>NUCLEOTIDE SEQUENCE</scope>
    <source>
        <tissue evidence="3">Young leaves</tissue>
    </source>
</reference>
<dbReference type="GO" id="GO:0003676">
    <property type="term" value="F:nucleic acid binding"/>
    <property type="evidence" value="ECO:0007669"/>
    <property type="project" value="InterPro"/>
</dbReference>
<gene>
    <name evidence="3" type="ORF">MTR67_048604</name>
</gene>
<dbReference type="Gene3D" id="3.30.420.10">
    <property type="entry name" value="Ribonuclease H-like superfamily/Ribonuclease H"/>
    <property type="match status" value="1"/>
</dbReference>
<dbReference type="AlphaFoldDB" id="A0AAF1A085"/>
<dbReference type="PANTHER" id="PTHR24559">
    <property type="entry name" value="TRANSPOSON TY3-I GAG-POL POLYPROTEIN"/>
    <property type="match status" value="1"/>
</dbReference>
<name>A0AAF1A085_SOLVR</name>
<dbReference type="InterPro" id="IPR012337">
    <property type="entry name" value="RNaseH-like_sf"/>
</dbReference>
<dbReference type="EMBL" id="CP133622">
    <property type="protein sequence ID" value="WMV55219.1"/>
    <property type="molecule type" value="Genomic_DNA"/>
</dbReference>
<sequence>MAPTELKELKEQLKDLLDKGFIRPSISTWGALVLFVKNKDGSFRMCNDYRQFNKVTIKNKYPLPMIDDLSDQLEGASHFLKIDLRSAYHQLRVRDSDIPKTTFRTRYGAIKMYHDLQEVFWWNDMKRDITDFVAKCPNCQHVKVEHQETTDSDEDYTKLYINDIFRLHGVPLSIISDRGPQFTPHFWKSFQKGLGTQEAKAAMMAKYPHLFPSDTISASGRGGAHHGRKVSRNNDRGQFYAFPESPSIESILMGSEFPEVFPIDILGFRKNPESLLMIFMLANVLCSEIIAFAEGLRFSKELQLHIDSCLIDETEMNELAERHPLIDSTGMYMCRMDPAFQEPLDDDEAMVDDDMMRTMRMLRLTLHLWQLMVPLMWRVVVMVKAMTMRLRGLREFLSHSLVLFLFVQ</sequence>
<evidence type="ECO:0000256" key="1">
    <source>
        <dbReference type="SAM" id="Phobius"/>
    </source>
</evidence>